<evidence type="ECO:0000313" key="2">
    <source>
        <dbReference type="Proteomes" id="UP000320773"/>
    </source>
</evidence>
<organism evidence="1 2">
    <name type="scientific">Flavobacterium branchiophilum</name>
    <dbReference type="NCBI Taxonomy" id="55197"/>
    <lineage>
        <taxon>Bacteria</taxon>
        <taxon>Pseudomonadati</taxon>
        <taxon>Bacteroidota</taxon>
        <taxon>Flavobacteriia</taxon>
        <taxon>Flavobacteriales</taxon>
        <taxon>Flavobacteriaceae</taxon>
        <taxon>Flavobacterium</taxon>
    </lineage>
</organism>
<comment type="caution">
    <text evidence="1">The sequence shown here is derived from an EMBL/GenBank/DDBJ whole genome shotgun (WGS) entry which is preliminary data.</text>
</comment>
<proteinExistence type="predicted"/>
<dbReference type="EMBL" id="VFPJ01000001">
    <property type="protein sequence ID" value="TQM40235.1"/>
    <property type="molecule type" value="Genomic_DNA"/>
</dbReference>
<protein>
    <submittedName>
        <fullName evidence="1">Uncharacterized protein</fullName>
    </submittedName>
</protein>
<reference evidence="1 2" key="1">
    <citation type="submission" date="2019-06" db="EMBL/GenBank/DDBJ databases">
        <title>Genomic Encyclopedia of Archaeal and Bacterial Type Strains, Phase II (KMG-II): from individual species to whole genera.</title>
        <authorList>
            <person name="Goeker M."/>
        </authorList>
    </citation>
    <scope>NUCLEOTIDE SEQUENCE [LARGE SCALE GENOMIC DNA]</scope>
    <source>
        <strain evidence="1 2">DSM 24789</strain>
    </source>
</reference>
<accession>A0A543G2H4</accession>
<gene>
    <name evidence="1" type="ORF">BC670_1110</name>
</gene>
<sequence length="138" mass="15960">MKYLIAFFILITFSYCNSKTEQIVVINQNNKEFETVKMDTIKMNKAKAVIKAKALNTGVGDKYLYQKIEVLEVIKNNTNFIFKDTLIVAHYSWKLGVPLGKECIIYLTPWPYGSESLNEEKQWMLLDGDGEYACEIQK</sequence>
<evidence type="ECO:0000313" key="1">
    <source>
        <dbReference type="EMBL" id="TQM40235.1"/>
    </source>
</evidence>
<dbReference type="Proteomes" id="UP000320773">
    <property type="component" value="Unassembled WGS sequence"/>
</dbReference>
<dbReference type="AlphaFoldDB" id="A0A543G2H4"/>
<dbReference type="RefSeq" id="WP_089079974.1">
    <property type="nucleotide sequence ID" value="NZ_VFPJ01000001.1"/>
</dbReference>
<name>A0A543G2H4_9FLAO</name>